<reference evidence="2" key="1">
    <citation type="submission" date="2016-10" db="EMBL/GenBank/DDBJ databases">
        <authorList>
            <person name="Varghese N."/>
            <person name="Submissions S."/>
        </authorList>
    </citation>
    <scope>NUCLEOTIDE SEQUENCE [LARGE SCALE GENOMIC DNA]</scope>
    <source>
        <strain evidence="2">DSM 45962</strain>
    </source>
</reference>
<keyword evidence="2" id="KW-1185">Reference proteome</keyword>
<keyword evidence="1" id="KW-0489">Methyltransferase</keyword>
<dbReference type="GO" id="GO:0032259">
    <property type="term" value="P:methylation"/>
    <property type="evidence" value="ECO:0007669"/>
    <property type="project" value="UniProtKB-KW"/>
</dbReference>
<gene>
    <name evidence="1" type="ORF">SAMN05661030_1698</name>
</gene>
<dbReference type="GO" id="GO:0008168">
    <property type="term" value="F:methyltransferase activity"/>
    <property type="evidence" value="ECO:0007669"/>
    <property type="project" value="UniProtKB-KW"/>
</dbReference>
<name>A0A1I1MJT0_9ACTN</name>
<dbReference type="Pfam" id="PF13489">
    <property type="entry name" value="Methyltransf_23"/>
    <property type="match status" value="1"/>
</dbReference>
<dbReference type="CDD" id="cd02440">
    <property type="entry name" value="AdoMet_MTases"/>
    <property type="match status" value="1"/>
</dbReference>
<evidence type="ECO:0000313" key="1">
    <source>
        <dbReference type="EMBL" id="SFC85122.1"/>
    </source>
</evidence>
<dbReference type="Proteomes" id="UP000199022">
    <property type="component" value="Unassembled WGS sequence"/>
</dbReference>
<dbReference type="EMBL" id="FOMD01000002">
    <property type="protein sequence ID" value="SFC85122.1"/>
    <property type="molecule type" value="Genomic_DNA"/>
</dbReference>
<dbReference type="STRING" id="1225127.SAMN05661030_1698"/>
<dbReference type="AlphaFoldDB" id="A0A1I1MJT0"/>
<keyword evidence="1" id="KW-0808">Transferase</keyword>
<dbReference type="Gene3D" id="3.40.50.150">
    <property type="entry name" value="Vaccinia Virus protein VP39"/>
    <property type="match status" value="1"/>
</dbReference>
<evidence type="ECO:0000313" key="2">
    <source>
        <dbReference type="Proteomes" id="UP000199022"/>
    </source>
</evidence>
<dbReference type="SUPFAM" id="SSF53335">
    <property type="entry name" value="S-adenosyl-L-methionine-dependent methyltransferases"/>
    <property type="match status" value="1"/>
</dbReference>
<sequence length="254" mass="27940">MDARAPDPRDRDLADYGEQYRKLPFEPLQAAYRRRLVLSRVRAHDPARLLEVGCAELPLFLDLPGREHVVVEPTEAFAARAREQAAGRPDVLVVPALLEDVGPGQVGGRFDLVVVSGLLHEVPDPVRLLGAARELCAPGGVVHVSVPNARSLHRLLAVAMGLAASPDEESATQRLLQQRTVYDEERLDDELRRCGLRVRERGSLLVKPFTHAQMQHLVDTGFLTTELLDGLDRLTAQLPGLGSEIWVDAEPVDA</sequence>
<dbReference type="InterPro" id="IPR029063">
    <property type="entry name" value="SAM-dependent_MTases_sf"/>
</dbReference>
<proteinExistence type="predicted"/>
<protein>
    <submittedName>
        <fullName evidence="1">Methyltransferase domain-containing protein</fullName>
    </submittedName>
</protein>
<accession>A0A1I1MJT0</accession>
<dbReference type="OrthoDB" id="8564939at2"/>
<organism evidence="1 2">
    <name type="scientific">Klenkia taihuensis</name>
    <dbReference type="NCBI Taxonomy" id="1225127"/>
    <lineage>
        <taxon>Bacteria</taxon>
        <taxon>Bacillati</taxon>
        <taxon>Actinomycetota</taxon>
        <taxon>Actinomycetes</taxon>
        <taxon>Geodermatophilales</taxon>
        <taxon>Geodermatophilaceae</taxon>
        <taxon>Klenkia</taxon>
    </lineage>
</organism>
<dbReference type="RefSeq" id="WP_091556674.1">
    <property type="nucleotide sequence ID" value="NZ_BNAC01000006.1"/>
</dbReference>